<dbReference type="InterPro" id="IPR029058">
    <property type="entry name" value="AB_hydrolase_fold"/>
</dbReference>
<dbReference type="OrthoDB" id="190201at2759"/>
<gene>
    <name evidence="2" type="ORF">THARTR1_11120</name>
</gene>
<dbReference type="InterPro" id="IPR000073">
    <property type="entry name" value="AB_hydrolase_1"/>
</dbReference>
<protein>
    <recommendedName>
        <fullName evidence="1">AB hydrolase-1 domain-containing protein</fullName>
    </recommendedName>
</protein>
<dbReference type="AlphaFoldDB" id="A0A2K0TDA3"/>
<dbReference type="Pfam" id="PF00561">
    <property type="entry name" value="Abhydrolase_1"/>
    <property type="match status" value="1"/>
</dbReference>
<dbReference type="InterPro" id="IPR050471">
    <property type="entry name" value="AB_hydrolase"/>
</dbReference>
<feature type="domain" description="AB hydrolase-1" evidence="1">
    <location>
        <begin position="39"/>
        <end position="209"/>
    </location>
</feature>
<name>A0A2K0TDA3_TRIHA</name>
<organism evidence="2 3">
    <name type="scientific">Trichoderma harzianum</name>
    <name type="common">Hypocrea lixii</name>
    <dbReference type="NCBI Taxonomy" id="5544"/>
    <lineage>
        <taxon>Eukaryota</taxon>
        <taxon>Fungi</taxon>
        <taxon>Dikarya</taxon>
        <taxon>Ascomycota</taxon>
        <taxon>Pezizomycotina</taxon>
        <taxon>Sordariomycetes</taxon>
        <taxon>Hypocreomycetidae</taxon>
        <taxon>Hypocreales</taxon>
        <taxon>Hypocreaceae</taxon>
        <taxon>Trichoderma</taxon>
    </lineage>
</organism>
<reference evidence="2 3" key="1">
    <citation type="submission" date="2017-02" db="EMBL/GenBank/DDBJ databases">
        <title>Genomes of Trichoderma spp. with biocontrol activity.</title>
        <authorList>
            <person name="Gardiner D."/>
            <person name="Kazan K."/>
            <person name="Vos C."/>
            <person name="Harvey P."/>
        </authorList>
    </citation>
    <scope>NUCLEOTIDE SEQUENCE [LARGE SCALE GENOMIC DNA]</scope>
    <source>
        <strain evidence="2 3">Tr1</strain>
    </source>
</reference>
<accession>A0A2K0TDA3</accession>
<proteinExistence type="predicted"/>
<sequence length="274" mass="30380">MLPPTPHLPDPTFSGTARINNIDLWYALYGPPLDCGRTPIVFQHGGKINSNWWGFQIRHVAGNGHPVIAIDTRAHGRSNDDPEVPLSYDLFANDTVALLEHLKVSRASVVGWSDGANTALSLAMHHGEKLDRAFVFGANYQPDQANVTGIMGLPFLADLQNRMKSEYEALSPNPEKFDEFMAKMATMQSTFPDWNDKSFAQIKARFQGPGHAPIIWIGDGDSEEVVQRRVAGEMRDMIWGSSLVVLPGVGHFGPLQDPDTFNAILDRWLADPRH</sequence>
<dbReference type="Gene3D" id="3.40.50.1820">
    <property type="entry name" value="alpha/beta hydrolase"/>
    <property type="match status" value="1"/>
</dbReference>
<evidence type="ECO:0000313" key="3">
    <source>
        <dbReference type="Proteomes" id="UP000236290"/>
    </source>
</evidence>
<dbReference type="Proteomes" id="UP000236290">
    <property type="component" value="Unassembled WGS sequence"/>
</dbReference>
<dbReference type="SUPFAM" id="SSF53474">
    <property type="entry name" value="alpha/beta-Hydrolases"/>
    <property type="match status" value="1"/>
</dbReference>
<evidence type="ECO:0000313" key="2">
    <source>
        <dbReference type="EMBL" id="PNP43487.1"/>
    </source>
</evidence>
<dbReference type="PANTHER" id="PTHR43433:SF5">
    <property type="entry name" value="AB HYDROLASE-1 DOMAIN-CONTAINING PROTEIN"/>
    <property type="match status" value="1"/>
</dbReference>
<dbReference type="PANTHER" id="PTHR43433">
    <property type="entry name" value="HYDROLASE, ALPHA/BETA FOLD FAMILY PROTEIN"/>
    <property type="match status" value="1"/>
</dbReference>
<evidence type="ECO:0000259" key="1">
    <source>
        <dbReference type="Pfam" id="PF00561"/>
    </source>
</evidence>
<comment type="caution">
    <text evidence="2">The sequence shown here is derived from an EMBL/GenBank/DDBJ whole genome shotgun (WGS) entry which is preliminary data.</text>
</comment>
<dbReference type="EMBL" id="MTYI01000345">
    <property type="protein sequence ID" value="PNP43487.1"/>
    <property type="molecule type" value="Genomic_DNA"/>
</dbReference>